<dbReference type="Proteomes" id="UP001612928">
    <property type="component" value="Unassembled WGS sequence"/>
</dbReference>
<name>A0ABW8A903_9ACTN</name>
<proteinExistence type="predicted"/>
<organism evidence="1 2">
    <name type="scientific">Nonomuraea indica</name>
    <dbReference type="NCBI Taxonomy" id="1581193"/>
    <lineage>
        <taxon>Bacteria</taxon>
        <taxon>Bacillati</taxon>
        <taxon>Actinomycetota</taxon>
        <taxon>Actinomycetes</taxon>
        <taxon>Streptosporangiales</taxon>
        <taxon>Streptosporangiaceae</taxon>
        <taxon>Nonomuraea</taxon>
    </lineage>
</organism>
<keyword evidence="2" id="KW-1185">Reference proteome</keyword>
<dbReference type="EMBL" id="JBITMB010000006">
    <property type="protein sequence ID" value="MFI7443250.1"/>
    <property type="molecule type" value="Genomic_DNA"/>
</dbReference>
<sequence length="117" mass="11930">MTIATLSLAGLTTACGALGQAVDCNEVANEVTKISSEFSSSMANVGTDPKAFEAAGDEAAKKVKDLAGKYDGELASALNDLAATFDGFAIDEKNPTGAMESVNKLQGFTTKIQSACS</sequence>
<evidence type="ECO:0000313" key="1">
    <source>
        <dbReference type="EMBL" id="MFI7443250.1"/>
    </source>
</evidence>
<dbReference type="RefSeq" id="WP_101787194.1">
    <property type="nucleotide sequence ID" value="NZ_JBITMB010000006.1"/>
</dbReference>
<comment type="caution">
    <text evidence="1">The sequence shown here is derived from an EMBL/GenBank/DDBJ whole genome shotgun (WGS) entry which is preliminary data.</text>
</comment>
<evidence type="ECO:0008006" key="3">
    <source>
        <dbReference type="Google" id="ProtNLM"/>
    </source>
</evidence>
<protein>
    <recommendedName>
        <fullName evidence="3">Small secreted protein</fullName>
    </recommendedName>
</protein>
<gene>
    <name evidence="1" type="ORF">ACIBP5_25050</name>
</gene>
<accession>A0ABW8A903</accession>
<reference evidence="1 2" key="1">
    <citation type="submission" date="2024-10" db="EMBL/GenBank/DDBJ databases">
        <title>The Natural Products Discovery Center: Release of the First 8490 Sequenced Strains for Exploring Actinobacteria Biosynthetic Diversity.</title>
        <authorList>
            <person name="Kalkreuter E."/>
            <person name="Kautsar S.A."/>
            <person name="Yang D."/>
            <person name="Bader C.D."/>
            <person name="Teijaro C.N."/>
            <person name="Fluegel L."/>
            <person name="Davis C.M."/>
            <person name="Simpson J.R."/>
            <person name="Lauterbach L."/>
            <person name="Steele A.D."/>
            <person name="Gui C."/>
            <person name="Meng S."/>
            <person name="Li G."/>
            <person name="Viehrig K."/>
            <person name="Ye F."/>
            <person name="Su P."/>
            <person name="Kiefer A.F."/>
            <person name="Nichols A."/>
            <person name="Cepeda A.J."/>
            <person name="Yan W."/>
            <person name="Fan B."/>
            <person name="Jiang Y."/>
            <person name="Adhikari A."/>
            <person name="Zheng C.-J."/>
            <person name="Schuster L."/>
            <person name="Cowan T.M."/>
            <person name="Smanski M.J."/>
            <person name="Chevrette M.G."/>
            <person name="De Carvalho L.P.S."/>
            <person name="Shen B."/>
        </authorList>
    </citation>
    <scope>NUCLEOTIDE SEQUENCE [LARGE SCALE GENOMIC DNA]</scope>
    <source>
        <strain evidence="1 2">NPDC049503</strain>
    </source>
</reference>
<evidence type="ECO:0000313" key="2">
    <source>
        <dbReference type="Proteomes" id="UP001612928"/>
    </source>
</evidence>